<proteinExistence type="predicted"/>
<name>A0A1D2MXR7_ORCCI</name>
<accession>A0A1D2MXR7</accession>
<comment type="caution">
    <text evidence="2">The sequence shown here is derived from an EMBL/GenBank/DDBJ whole genome shotgun (WGS) entry which is preliminary data.</text>
</comment>
<dbReference type="Proteomes" id="UP000094527">
    <property type="component" value="Unassembled WGS sequence"/>
</dbReference>
<dbReference type="AlphaFoldDB" id="A0A1D2MXR7"/>
<dbReference type="EMBL" id="LJIJ01000409">
    <property type="protein sequence ID" value="ODM97810.1"/>
    <property type="molecule type" value="Genomic_DNA"/>
</dbReference>
<organism evidence="2 3">
    <name type="scientific">Orchesella cincta</name>
    <name type="common">Springtail</name>
    <name type="synonym">Podura cincta</name>
    <dbReference type="NCBI Taxonomy" id="48709"/>
    <lineage>
        <taxon>Eukaryota</taxon>
        <taxon>Metazoa</taxon>
        <taxon>Ecdysozoa</taxon>
        <taxon>Arthropoda</taxon>
        <taxon>Hexapoda</taxon>
        <taxon>Collembola</taxon>
        <taxon>Entomobryomorpha</taxon>
        <taxon>Entomobryoidea</taxon>
        <taxon>Orchesellidae</taxon>
        <taxon>Orchesellinae</taxon>
        <taxon>Orchesella</taxon>
    </lineage>
</organism>
<protein>
    <submittedName>
        <fullName evidence="2">Uncharacterized protein</fullName>
    </submittedName>
</protein>
<evidence type="ECO:0000313" key="3">
    <source>
        <dbReference type="Proteomes" id="UP000094527"/>
    </source>
</evidence>
<gene>
    <name evidence="2" type="ORF">Ocin01_08874</name>
</gene>
<evidence type="ECO:0000313" key="2">
    <source>
        <dbReference type="EMBL" id="ODM97810.1"/>
    </source>
</evidence>
<feature type="non-terminal residue" evidence="2">
    <location>
        <position position="184"/>
    </location>
</feature>
<sequence length="184" mass="20594">MADPLVLCGILMFLVTVQFQSSYCLQIVFPHLTLPSVLSADGIADRMTDSVKKGIRLRGGQVAEDDSALERFLAQNQNVFQTTSFGGWRDNISSRILYRFMRSYFSQDPNEAVKFFLYDDSNNPSSAKEIFINDQNSLSSIKVPEGSQLKILIHGFTGSANSSFPQDMKNGIFKARFSINSRIT</sequence>
<feature type="chain" id="PRO_5008904723" evidence="1">
    <location>
        <begin position="20"/>
        <end position="184"/>
    </location>
</feature>
<evidence type="ECO:0000256" key="1">
    <source>
        <dbReference type="SAM" id="SignalP"/>
    </source>
</evidence>
<feature type="signal peptide" evidence="1">
    <location>
        <begin position="1"/>
        <end position="19"/>
    </location>
</feature>
<dbReference type="Gene3D" id="3.40.50.1820">
    <property type="entry name" value="alpha/beta hydrolase"/>
    <property type="match status" value="1"/>
</dbReference>
<keyword evidence="1" id="KW-0732">Signal</keyword>
<dbReference type="InterPro" id="IPR029058">
    <property type="entry name" value="AB_hydrolase_fold"/>
</dbReference>
<reference evidence="2 3" key="1">
    <citation type="journal article" date="2016" name="Genome Biol. Evol.">
        <title>Gene Family Evolution Reflects Adaptation to Soil Environmental Stressors in the Genome of the Collembolan Orchesella cincta.</title>
        <authorList>
            <person name="Faddeeva-Vakhrusheva A."/>
            <person name="Derks M.F."/>
            <person name="Anvar S.Y."/>
            <person name="Agamennone V."/>
            <person name="Suring W."/>
            <person name="Smit S."/>
            <person name="van Straalen N.M."/>
            <person name="Roelofs D."/>
        </authorList>
    </citation>
    <scope>NUCLEOTIDE SEQUENCE [LARGE SCALE GENOMIC DNA]</scope>
    <source>
        <tissue evidence="2">Mixed pool</tissue>
    </source>
</reference>
<keyword evidence="3" id="KW-1185">Reference proteome</keyword>